<keyword evidence="3" id="KW-1185">Reference proteome</keyword>
<evidence type="ECO:0000313" key="3">
    <source>
        <dbReference type="Proteomes" id="UP001595075"/>
    </source>
</evidence>
<evidence type="ECO:0008006" key="4">
    <source>
        <dbReference type="Google" id="ProtNLM"/>
    </source>
</evidence>
<dbReference type="PANTHER" id="PTHR15615">
    <property type="match status" value="1"/>
</dbReference>
<sequence>MLKSLPQHRASPASSPIFHYAPNSNSQSIPTSPLSRRSSGSRPKSSVTYRTPPQRTAQIQYADAATQWSPIMNPKASQPVEPAATEKAVKIEEANVPTSAIAPSIPLSPRQPAVQPESPGLKRRQSQGTAQSTPSISQTIKIKRPRSDLEPKVLPTEYEFCPVEDMVILIANMIQELIETNDRLPLRSGVLTRFHSRTPPGISVLDYLQRLAKHATLTPPLLLSMVYYIDRLCLLYPAFTVTTLTVHRFLITAATVAAKGLSDSFWNNSTYARVGGIKIAELGLLELDFLYRVDWKIVPNPEALVDYYNGLVERTDGYVLESDSSSVDEDDDDDEDDSNDLEGSGSGSGSEDKAEASPESTTDTKWKAWMDDVSTNKEGGDQEGKPS</sequence>
<gene>
    <name evidence="2" type="ORF">VTL71DRAFT_2267</name>
</gene>
<accession>A0ABR4CAC4</accession>
<protein>
    <recommendedName>
        <fullName evidence="4">Nuc-1 negative regulatory protein preg</fullName>
    </recommendedName>
</protein>
<feature type="compositionally biased region" description="Acidic residues" evidence="1">
    <location>
        <begin position="326"/>
        <end position="340"/>
    </location>
</feature>
<feature type="compositionally biased region" description="Polar residues" evidence="1">
    <location>
        <begin position="126"/>
        <end position="140"/>
    </location>
</feature>
<feature type="region of interest" description="Disordered" evidence="1">
    <location>
        <begin position="319"/>
        <end position="387"/>
    </location>
</feature>
<feature type="compositionally biased region" description="Low complexity" evidence="1">
    <location>
        <begin position="30"/>
        <end position="46"/>
    </location>
</feature>
<dbReference type="Pfam" id="PF08613">
    <property type="entry name" value="Cyclin"/>
    <property type="match status" value="1"/>
</dbReference>
<dbReference type="Gene3D" id="1.10.472.10">
    <property type="entry name" value="Cyclin-like"/>
    <property type="match status" value="1"/>
</dbReference>
<evidence type="ECO:0000256" key="1">
    <source>
        <dbReference type="SAM" id="MobiDB-lite"/>
    </source>
</evidence>
<proteinExistence type="predicted"/>
<feature type="region of interest" description="Disordered" evidence="1">
    <location>
        <begin position="100"/>
        <end position="144"/>
    </location>
</feature>
<reference evidence="2 3" key="1">
    <citation type="journal article" date="2024" name="Commun. Biol.">
        <title>Comparative genomic analysis of thermophilic fungi reveals convergent evolutionary adaptations and gene losses.</title>
        <authorList>
            <person name="Steindorff A.S."/>
            <person name="Aguilar-Pontes M.V."/>
            <person name="Robinson A.J."/>
            <person name="Andreopoulos B."/>
            <person name="LaButti K."/>
            <person name="Kuo A."/>
            <person name="Mondo S."/>
            <person name="Riley R."/>
            <person name="Otillar R."/>
            <person name="Haridas S."/>
            <person name="Lipzen A."/>
            <person name="Grimwood J."/>
            <person name="Schmutz J."/>
            <person name="Clum A."/>
            <person name="Reid I.D."/>
            <person name="Moisan M.C."/>
            <person name="Butler G."/>
            <person name="Nguyen T.T.M."/>
            <person name="Dewar K."/>
            <person name="Conant G."/>
            <person name="Drula E."/>
            <person name="Henrissat B."/>
            <person name="Hansel C."/>
            <person name="Singer S."/>
            <person name="Hutchinson M.I."/>
            <person name="de Vries R.P."/>
            <person name="Natvig D.O."/>
            <person name="Powell A.J."/>
            <person name="Tsang A."/>
            <person name="Grigoriev I.V."/>
        </authorList>
    </citation>
    <scope>NUCLEOTIDE SEQUENCE [LARGE SCALE GENOMIC DNA]</scope>
    <source>
        <strain evidence="2 3">CBS 494.80</strain>
    </source>
</reference>
<name>A0ABR4CAC4_9HELO</name>
<organism evidence="2 3">
    <name type="scientific">Oculimacula yallundae</name>
    <dbReference type="NCBI Taxonomy" id="86028"/>
    <lineage>
        <taxon>Eukaryota</taxon>
        <taxon>Fungi</taxon>
        <taxon>Dikarya</taxon>
        <taxon>Ascomycota</taxon>
        <taxon>Pezizomycotina</taxon>
        <taxon>Leotiomycetes</taxon>
        <taxon>Helotiales</taxon>
        <taxon>Ploettnerulaceae</taxon>
        <taxon>Oculimacula</taxon>
    </lineage>
</organism>
<dbReference type="InterPro" id="IPR013922">
    <property type="entry name" value="Cyclin_PHO80-like"/>
</dbReference>
<dbReference type="SUPFAM" id="SSF47954">
    <property type="entry name" value="Cyclin-like"/>
    <property type="match status" value="1"/>
</dbReference>
<evidence type="ECO:0000313" key="2">
    <source>
        <dbReference type="EMBL" id="KAL2066196.1"/>
    </source>
</evidence>
<comment type="caution">
    <text evidence="2">The sequence shown here is derived from an EMBL/GenBank/DDBJ whole genome shotgun (WGS) entry which is preliminary data.</text>
</comment>
<dbReference type="EMBL" id="JAZHXI010000011">
    <property type="protein sequence ID" value="KAL2066196.1"/>
    <property type="molecule type" value="Genomic_DNA"/>
</dbReference>
<dbReference type="InterPro" id="IPR036915">
    <property type="entry name" value="Cyclin-like_sf"/>
</dbReference>
<dbReference type="Proteomes" id="UP001595075">
    <property type="component" value="Unassembled WGS sequence"/>
</dbReference>
<dbReference type="PANTHER" id="PTHR15615:SF117">
    <property type="entry name" value="PHO85 CYCLIN PHO80"/>
    <property type="match status" value="1"/>
</dbReference>
<feature type="compositionally biased region" description="Basic and acidic residues" evidence="1">
    <location>
        <begin position="350"/>
        <end position="387"/>
    </location>
</feature>
<feature type="region of interest" description="Disordered" evidence="1">
    <location>
        <begin position="1"/>
        <end position="58"/>
    </location>
</feature>
<dbReference type="CDD" id="cd20558">
    <property type="entry name" value="CYCLIN_ScPCL7-like"/>
    <property type="match status" value="1"/>
</dbReference>
<feature type="compositionally biased region" description="Polar residues" evidence="1">
    <location>
        <begin position="47"/>
        <end position="58"/>
    </location>
</feature>